<dbReference type="Proteomes" id="UP001597441">
    <property type="component" value="Unassembled WGS sequence"/>
</dbReference>
<feature type="chain" id="PRO_5046282854" evidence="1">
    <location>
        <begin position="22"/>
        <end position="61"/>
    </location>
</feature>
<feature type="signal peptide" evidence="1">
    <location>
        <begin position="1"/>
        <end position="21"/>
    </location>
</feature>
<gene>
    <name evidence="2" type="ORF">ACFSQS_02860</name>
</gene>
<accession>A0ABW5JRK5</accession>
<protein>
    <submittedName>
        <fullName evidence="2">Uncharacterized protein</fullName>
    </submittedName>
</protein>
<sequence>MRALKSILLTFVIAVSVFGCSNENLNQEIVSNLDPSEYYEELNISYGEDSDQKFDLYLPAN</sequence>
<dbReference type="RefSeq" id="WP_388013789.1">
    <property type="nucleotide sequence ID" value="NZ_JBHUDT010000001.1"/>
</dbReference>
<evidence type="ECO:0000313" key="2">
    <source>
        <dbReference type="EMBL" id="MFD2534032.1"/>
    </source>
</evidence>
<proteinExistence type="predicted"/>
<name>A0ABW5JRK5_9FLAO</name>
<evidence type="ECO:0000313" key="3">
    <source>
        <dbReference type="Proteomes" id="UP001597441"/>
    </source>
</evidence>
<reference evidence="3" key="1">
    <citation type="journal article" date="2019" name="Int. J. Syst. Evol. Microbiol.">
        <title>The Global Catalogue of Microorganisms (GCM) 10K type strain sequencing project: providing services to taxonomists for standard genome sequencing and annotation.</title>
        <authorList>
            <consortium name="The Broad Institute Genomics Platform"/>
            <consortium name="The Broad Institute Genome Sequencing Center for Infectious Disease"/>
            <person name="Wu L."/>
            <person name="Ma J."/>
        </authorList>
    </citation>
    <scope>NUCLEOTIDE SEQUENCE [LARGE SCALE GENOMIC DNA]</scope>
    <source>
        <strain evidence="3">KCTC 42903</strain>
    </source>
</reference>
<keyword evidence="1" id="KW-0732">Signal</keyword>
<organism evidence="2 3">
    <name type="scientific">Gelatiniphilus marinus</name>
    <dbReference type="NCBI Taxonomy" id="1759464"/>
    <lineage>
        <taxon>Bacteria</taxon>
        <taxon>Pseudomonadati</taxon>
        <taxon>Bacteroidota</taxon>
        <taxon>Flavobacteriia</taxon>
        <taxon>Flavobacteriales</taxon>
        <taxon>Flavobacteriaceae</taxon>
        <taxon>Gelatiniphilus</taxon>
    </lineage>
</organism>
<dbReference type="EMBL" id="JBHULK010000001">
    <property type="protein sequence ID" value="MFD2534032.1"/>
    <property type="molecule type" value="Genomic_DNA"/>
</dbReference>
<keyword evidence="3" id="KW-1185">Reference proteome</keyword>
<dbReference type="PROSITE" id="PS51257">
    <property type="entry name" value="PROKAR_LIPOPROTEIN"/>
    <property type="match status" value="1"/>
</dbReference>
<evidence type="ECO:0000256" key="1">
    <source>
        <dbReference type="SAM" id="SignalP"/>
    </source>
</evidence>
<comment type="caution">
    <text evidence="2">The sequence shown here is derived from an EMBL/GenBank/DDBJ whole genome shotgun (WGS) entry which is preliminary data.</text>
</comment>